<accession>A0A3M7PGV6</accession>
<gene>
    <name evidence="2" type="ORF">BpHYR1_011803</name>
</gene>
<feature type="compositionally biased region" description="Basic and acidic residues" evidence="1">
    <location>
        <begin position="45"/>
        <end position="60"/>
    </location>
</feature>
<dbReference type="AlphaFoldDB" id="A0A3M7PGV6"/>
<proteinExistence type="predicted"/>
<dbReference type="EMBL" id="REGN01011072">
    <property type="protein sequence ID" value="RMZ97944.1"/>
    <property type="molecule type" value="Genomic_DNA"/>
</dbReference>
<evidence type="ECO:0000313" key="3">
    <source>
        <dbReference type="Proteomes" id="UP000276133"/>
    </source>
</evidence>
<comment type="caution">
    <text evidence="2">The sequence shown here is derived from an EMBL/GenBank/DDBJ whole genome shotgun (WGS) entry which is preliminary data.</text>
</comment>
<keyword evidence="3" id="KW-1185">Reference proteome</keyword>
<organism evidence="2 3">
    <name type="scientific">Brachionus plicatilis</name>
    <name type="common">Marine rotifer</name>
    <name type="synonym">Brachionus muelleri</name>
    <dbReference type="NCBI Taxonomy" id="10195"/>
    <lineage>
        <taxon>Eukaryota</taxon>
        <taxon>Metazoa</taxon>
        <taxon>Spiralia</taxon>
        <taxon>Gnathifera</taxon>
        <taxon>Rotifera</taxon>
        <taxon>Eurotatoria</taxon>
        <taxon>Monogononta</taxon>
        <taxon>Pseudotrocha</taxon>
        <taxon>Ploima</taxon>
        <taxon>Brachionidae</taxon>
        <taxon>Brachionus</taxon>
    </lineage>
</organism>
<reference evidence="2 3" key="1">
    <citation type="journal article" date="2018" name="Sci. Rep.">
        <title>Genomic signatures of local adaptation to the degree of environmental predictability in rotifers.</title>
        <authorList>
            <person name="Franch-Gras L."/>
            <person name="Hahn C."/>
            <person name="Garcia-Roger E.M."/>
            <person name="Carmona M.J."/>
            <person name="Serra M."/>
            <person name="Gomez A."/>
        </authorList>
    </citation>
    <scope>NUCLEOTIDE SEQUENCE [LARGE SCALE GENOMIC DNA]</scope>
    <source>
        <strain evidence="2">HYR1</strain>
    </source>
</reference>
<feature type="compositionally biased region" description="Acidic residues" evidence="1">
    <location>
        <begin position="77"/>
        <end position="86"/>
    </location>
</feature>
<dbReference type="Proteomes" id="UP000276133">
    <property type="component" value="Unassembled WGS sequence"/>
</dbReference>
<sequence length="99" mass="11522">MENELSNDSKKFDVNGQDNNELSIKNETERQSEINDEENLADNNSEVKEGNLEQVEERGASKVNESLKLTETNDENKPDDENDEERENQLWKFQDSDEE</sequence>
<name>A0A3M7PGV6_BRAPC</name>
<feature type="region of interest" description="Disordered" evidence="1">
    <location>
        <begin position="1"/>
        <end position="99"/>
    </location>
</feature>
<evidence type="ECO:0000313" key="2">
    <source>
        <dbReference type="EMBL" id="RMZ97944.1"/>
    </source>
</evidence>
<feature type="compositionally biased region" description="Basic and acidic residues" evidence="1">
    <location>
        <begin position="24"/>
        <end position="33"/>
    </location>
</feature>
<evidence type="ECO:0000256" key="1">
    <source>
        <dbReference type="SAM" id="MobiDB-lite"/>
    </source>
</evidence>
<protein>
    <submittedName>
        <fullName evidence="2">Uncharacterized protein</fullName>
    </submittedName>
</protein>